<comment type="caution">
    <text evidence="1">The sequence shown here is derived from an EMBL/GenBank/DDBJ whole genome shotgun (WGS) entry which is preliminary data.</text>
</comment>
<dbReference type="Proteomes" id="UP001216709">
    <property type="component" value="Unassembled WGS sequence"/>
</dbReference>
<dbReference type="AlphaFoldDB" id="A0AAW6KI17"/>
<protein>
    <submittedName>
        <fullName evidence="1">Uncharacterized protein</fullName>
    </submittedName>
</protein>
<gene>
    <name evidence="1" type="ORF">PVN32_18370</name>
</gene>
<sequence length="55" mass="6392">MDYSKVEKFIKENDSKDHATITGGVSEEKVKFIENELNVNLFRRETIDCEIPFSP</sequence>
<evidence type="ECO:0000313" key="1">
    <source>
        <dbReference type="EMBL" id="MDE1454129.1"/>
    </source>
</evidence>
<name>A0AAW6KI17_9BACI</name>
<dbReference type="EMBL" id="JARAFO010000089">
    <property type="protein sequence ID" value="MDE1454129.1"/>
    <property type="molecule type" value="Genomic_DNA"/>
</dbReference>
<dbReference type="RefSeq" id="WP_224146065.1">
    <property type="nucleotide sequence ID" value="NZ_JABWTN010000001.1"/>
</dbReference>
<dbReference type="InterPro" id="IPR037883">
    <property type="entry name" value="Knr4/Smi1-like_sf"/>
</dbReference>
<reference evidence="1" key="1">
    <citation type="submission" date="2022-12" db="EMBL/GenBank/DDBJ databases">
        <title>Draft Genome Sequences of Bacillus licheniformis and Bacillus paralicheniformis strains isolated from Irish skim milk powders.</title>
        <authorList>
            <person name="Lourenco A."/>
            <person name="Li F."/>
            <person name="Geraldine D."/>
            <person name="Tobin J.T."/>
            <person name="Butler F."/>
            <person name="Jordan K."/>
            <person name="Obrien T."/>
        </authorList>
    </citation>
    <scope>NUCLEOTIDE SEQUENCE</scope>
    <source>
        <strain evidence="1">3370</strain>
    </source>
</reference>
<organism evidence="1 2">
    <name type="scientific">Bacillus paralicheniformis</name>
    <dbReference type="NCBI Taxonomy" id="1648923"/>
    <lineage>
        <taxon>Bacteria</taxon>
        <taxon>Bacillati</taxon>
        <taxon>Bacillota</taxon>
        <taxon>Bacilli</taxon>
        <taxon>Bacillales</taxon>
        <taxon>Bacillaceae</taxon>
        <taxon>Bacillus</taxon>
    </lineage>
</organism>
<accession>A0AAW6KI17</accession>
<proteinExistence type="predicted"/>
<evidence type="ECO:0000313" key="2">
    <source>
        <dbReference type="Proteomes" id="UP001216709"/>
    </source>
</evidence>
<dbReference type="Gene3D" id="3.40.1580.10">
    <property type="entry name" value="SMI1/KNR4-like"/>
    <property type="match status" value="1"/>
</dbReference>